<name>A0AAW0GZJ1_9APHY</name>
<dbReference type="Pfam" id="PF01565">
    <property type="entry name" value="FAD_binding_4"/>
    <property type="match status" value="1"/>
</dbReference>
<dbReference type="InterPro" id="IPR012951">
    <property type="entry name" value="BBE"/>
</dbReference>
<dbReference type="GO" id="GO:0016491">
    <property type="term" value="F:oxidoreductase activity"/>
    <property type="evidence" value="ECO:0007669"/>
    <property type="project" value="UniProtKB-KW"/>
</dbReference>
<reference evidence="7 8" key="1">
    <citation type="submission" date="2022-09" db="EMBL/GenBank/DDBJ databases">
        <authorList>
            <person name="Palmer J.M."/>
        </authorList>
    </citation>
    <scope>NUCLEOTIDE SEQUENCE [LARGE SCALE GENOMIC DNA]</scope>
    <source>
        <strain evidence="7 8">DSM 7382</strain>
    </source>
</reference>
<dbReference type="PROSITE" id="PS51387">
    <property type="entry name" value="FAD_PCMH"/>
    <property type="match status" value="1"/>
</dbReference>
<dbReference type="PANTHER" id="PTHR42973:SF39">
    <property type="entry name" value="FAD-BINDING PCMH-TYPE DOMAIN-CONTAINING PROTEIN"/>
    <property type="match status" value="1"/>
</dbReference>
<dbReference type="EMBL" id="JASBNA010000001">
    <property type="protein sequence ID" value="KAK7695635.1"/>
    <property type="molecule type" value="Genomic_DNA"/>
</dbReference>
<dbReference type="Gene3D" id="3.30.465.10">
    <property type="match status" value="1"/>
</dbReference>
<dbReference type="Proteomes" id="UP001385951">
    <property type="component" value="Unassembled WGS sequence"/>
</dbReference>
<dbReference type="SUPFAM" id="SSF56176">
    <property type="entry name" value="FAD-binding/transporter-associated domain-like"/>
    <property type="match status" value="1"/>
</dbReference>
<dbReference type="InterPro" id="IPR016169">
    <property type="entry name" value="FAD-bd_PCMH_sub2"/>
</dbReference>
<dbReference type="PANTHER" id="PTHR42973">
    <property type="entry name" value="BINDING OXIDOREDUCTASE, PUTATIVE (AFU_ORTHOLOGUE AFUA_1G17690)-RELATED"/>
    <property type="match status" value="1"/>
</dbReference>
<dbReference type="InterPro" id="IPR036318">
    <property type="entry name" value="FAD-bd_PCMH-like_sf"/>
</dbReference>
<evidence type="ECO:0000256" key="5">
    <source>
        <dbReference type="ARBA" id="ARBA00023002"/>
    </source>
</evidence>
<dbReference type="Gene3D" id="3.30.43.10">
    <property type="entry name" value="Uridine Diphospho-n-acetylenolpyruvylglucosamine Reductase, domain 2"/>
    <property type="match status" value="1"/>
</dbReference>
<evidence type="ECO:0000313" key="7">
    <source>
        <dbReference type="EMBL" id="KAK7695635.1"/>
    </source>
</evidence>
<keyword evidence="8" id="KW-1185">Reference proteome</keyword>
<dbReference type="InterPro" id="IPR050416">
    <property type="entry name" value="FAD-linked_Oxidoreductase"/>
</dbReference>
<keyword evidence="3" id="KW-0285">Flavoprotein</keyword>
<comment type="similarity">
    <text evidence="2">Belongs to the oxygen-dependent FAD-linked oxidoreductase family.</text>
</comment>
<evidence type="ECO:0000256" key="2">
    <source>
        <dbReference type="ARBA" id="ARBA00005466"/>
    </source>
</evidence>
<sequence length="461" mass="49376">MSDFTAFQTSFKGDLVTPTDPGYEQAIDRWASNAARKAKVVAFVKDPSDVALAIKYAKDNSIPIAIRGGGHSASGASSTEGGLVLDLSKYINGVTVDAEKRLGYVGGGAVWKTVDETAIKYGLATVGGTVNHTGVGGLILGGGYGWLSGQHGLAIDNLVQATVVVADGRALTASATENPDLFFGIRGGGCNFGVVTEFVLQLHPQRATVFAGPVIFAPPQLESVATALDKWTTTRCEKESIFSVMTRGPDGKPCVVAFVFYNGSEAEGREAYKFLFDLGPVASMAAEIPYETLNTLQNQVATPSLNYYMTGAQLSGIPSGELNSKLFERVTQLSEKDFNVNFIIELIPHGKINGVAPDATPYRRNLKGNGLMLIQWKHDTPEYSQKAKDAVRELSSLLRSDGEGYGNYGGNIDSASAIKDGVAPPDKSRKLFGDHYPKLQAIKKKYDPDTIFNKWFLIAPA</sequence>
<evidence type="ECO:0000313" key="8">
    <source>
        <dbReference type="Proteomes" id="UP001385951"/>
    </source>
</evidence>
<dbReference type="AlphaFoldDB" id="A0AAW0GZJ1"/>
<dbReference type="InterPro" id="IPR016167">
    <property type="entry name" value="FAD-bd_PCMH_sub1"/>
</dbReference>
<accession>A0AAW0GZJ1</accession>
<dbReference type="GO" id="GO:0071949">
    <property type="term" value="F:FAD binding"/>
    <property type="evidence" value="ECO:0007669"/>
    <property type="project" value="InterPro"/>
</dbReference>
<organism evidence="7 8">
    <name type="scientific">Cerrena zonata</name>
    <dbReference type="NCBI Taxonomy" id="2478898"/>
    <lineage>
        <taxon>Eukaryota</taxon>
        <taxon>Fungi</taxon>
        <taxon>Dikarya</taxon>
        <taxon>Basidiomycota</taxon>
        <taxon>Agaricomycotina</taxon>
        <taxon>Agaricomycetes</taxon>
        <taxon>Polyporales</taxon>
        <taxon>Cerrenaceae</taxon>
        <taxon>Cerrena</taxon>
    </lineage>
</organism>
<proteinExistence type="inferred from homology"/>
<dbReference type="Pfam" id="PF08031">
    <property type="entry name" value="BBE"/>
    <property type="match status" value="1"/>
</dbReference>
<keyword evidence="4" id="KW-0274">FAD</keyword>
<dbReference type="Gene3D" id="3.40.462.20">
    <property type="match status" value="1"/>
</dbReference>
<evidence type="ECO:0000256" key="4">
    <source>
        <dbReference type="ARBA" id="ARBA00022827"/>
    </source>
</evidence>
<dbReference type="InterPro" id="IPR006094">
    <property type="entry name" value="Oxid_FAD_bind_N"/>
</dbReference>
<gene>
    <name evidence="7" type="ORF">QCA50_000271</name>
</gene>
<comment type="cofactor">
    <cofactor evidence="1">
        <name>FAD</name>
        <dbReference type="ChEBI" id="CHEBI:57692"/>
    </cofactor>
</comment>
<protein>
    <recommendedName>
        <fullName evidence="6">FAD-binding PCMH-type domain-containing protein</fullName>
    </recommendedName>
</protein>
<feature type="domain" description="FAD-binding PCMH-type" evidence="6">
    <location>
        <begin position="33"/>
        <end position="205"/>
    </location>
</feature>
<dbReference type="InterPro" id="IPR016166">
    <property type="entry name" value="FAD-bd_PCMH"/>
</dbReference>
<comment type="caution">
    <text evidence="7">The sequence shown here is derived from an EMBL/GenBank/DDBJ whole genome shotgun (WGS) entry which is preliminary data.</text>
</comment>
<evidence type="ECO:0000256" key="3">
    <source>
        <dbReference type="ARBA" id="ARBA00022630"/>
    </source>
</evidence>
<evidence type="ECO:0000256" key="1">
    <source>
        <dbReference type="ARBA" id="ARBA00001974"/>
    </source>
</evidence>
<keyword evidence="5" id="KW-0560">Oxidoreductase</keyword>
<evidence type="ECO:0000259" key="6">
    <source>
        <dbReference type="PROSITE" id="PS51387"/>
    </source>
</evidence>